<dbReference type="RefSeq" id="WP_119330515.1">
    <property type="nucleotide sequence ID" value="NZ_JBHSJH010000001.1"/>
</dbReference>
<evidence type="ECO:0000313" key="3">
    <source>
        <dbReference type="EMBL" id="MFC4891752.1"/>
    </source>
</evidence>
<accession>A0ABV9TA35</accession>
<evidence type="ECO:0000313" key="4">
    <source>
        <dbReference type="Proteomes" id="UP001595926"/>
    </source>
</evidence>
<dbReference type="PANTHER" id="PTHR37807:SF3">
    <property type="entry name" value="OS07G0160300 PROTEIN"/>
    <property type="match status" value="1"/>
</dbReference>
<comment type="caution">
    <text evidence="3">The sequence shown here is derived from an EMBL/GenBank/DDBJ whole genome shotgun (WGS) entry which is preliminary data.</text>
</comment>
<evidence type="ECO:0000256" key="1">
    <source>
        <dbReference type="ARBA" id="ARBA00022741"/>
    </source>
</evidence>
<keyword evidence="1" id="KW-0547">Nucleotide-binding</keyword>
<dbReference type="Proteomes" id="UP001595926">
    <property type="component" value="Unassembled WGS sequence"/>
</dbReference>
<dbReference type="SUPFAM" id="SSF52540">
    <property type="entry name" value="P-loop containing nucleoside triphosphate hydrolases"/>
    <property type="match status" value="1"/>
</dbReference>
<protein>
    <submittedName>
        <fullName evidence="3">AAA family ATPase</fullName>
    </submittedName>
</protein>
<keyword evidence="2" id="KW-0067">ATP-binding</keyword>
<dbReference type="InterPro" id="IPR013641">
    <property type="entry name" value="KTI12/PSTK"/>
</dbReference>
<sequence length="170" mass="19934">MPNVYVFSGLPGVGKTTLAKQLARAVPDSVYYRIDTMEYYLKKEYSKGLTKQGYEITYYLAKENLELDKNVIIDCCNPVKESRELWNKLSIDSIKVINIEVLCSNKEIHKSRIESRFKGNINKYPSWQSVLDRDYETWFDKDVIRVDTANIEIKDSFDKLMKLIKLKNEE</sequence>
<gene>
    <name evidence="3" type="ORF">ACFPDQ_01645</name>
</gene>
<evidence type="ECO:0000256" key="2">
    <source>
        <dbReference type="ARBA" id="ARBA00022840"/>
    </source>
</evidence>
<reference evidence="4" key="1">
    <citation type="journal article" date="2019" name="Int. J. Syst. Evol. Microbiol.">
        <title>The Global Catalogue of Microorganisms (GCM) 10K type strain sequencing project: providing services to taxonomists for standard genome sequencing and annotation.</title>
        <authorList>
            <consortium name="The Broad Institute Genomics Platform"/>
            <consortium name="The Broad Institute Genome Sequencing Center for Infectious Disease"/>
            <person name="Wu L."/>
            <person name="Ma J."/>
        </authorList>
    </citation>
    <scope>NUCLEOTIDE SEQUENCE [LARGE SCALE GENOMIC DNA]</scope>
    <source>
        <strain evidence="4">CGMCC 1.13718</strain>
    </source>
</reference>
<dbReference type="EMBL" id="JBHSJH010000001">
    <property type="protein sequence ID" value="MFC4891752.1"/>
    <property type="molecule type" value="Genomic_DNA"/>
</dbReference>
<organism evidence="3 4">
    <name type="scientific">Pseudofrancisella aestuarii</name>
    <dbReference type="NCBI Taxonomy" id="2670347"/>
    <lineage>
        <taxon>Bacteria</taxon>
        <taxon>Pseudomonadati</taxon>
        <taxon>Pseudomonadota</taxon>
        <taxon>Gammaproteobacteria</taxon>
        <taxon>Thiotrichales</taxon>
        <taxon>Francisellaceae</taxon>
        <taxon>Pseudofrancisella</taxon>
    </lineage>
</organism>
<proteinExistence type="predicted"/>
<name>A0ABV9TA35_9GAMM</name>
<dbReference type="PANTHER" id="PTHR37807">
    <property type="entry name" value="OS07G0160300 PROTEIN"/>
    <property type="match status" value="1"/>
</dbReference>
<dbReference type="InterPro" id="IPR027417">
    <property type="entry name" value="P-loop_NTPase"/>
</dbReference>
<dbReference type="Pfam" id="PF08433">
    <property type="entry name" value="KTI12"/>
    <property type="match status" value="1"/>
</dbReference>
<dbReference type="Gene3D" id="3.40.50.300">
    <property type="entry name" value="P-loop containing nucleotide triphosphate hydrolases"/>
    <property type="match status" value="1"/>
</dbReference>
<keyword evidence="4" id="KW-1185">Reference proteome</keyword>